<feature type="compositionally biased region" description="Polar residues" evidence="1">
    <location>
        <begin position="34"/>
        <end position="49"/>
    </location>
</feature>
<name>A0A2V1DQ18_9PLEO</name>
<reference evidence="2 3" key="1">
    <citation type="journal article" date="2018" name="Sci. Rep.">
        <title>Comparative genomics provides insights into the lifestyle and reveals functional heterogeneity of dark septate endophytic fungi.</title>
        <authorList>
            <person name="Knapp D.G."/>
            <person name="Nemeth J.B."/>
            <person name="Barry K."/>
            <person name="Hainaut M."/>
            <person name="Henrissat B."/>
            <person name="Johnson J."/>
            <person name="Kuo A."/>
            <person name="Lim J.H.P."/>
            <person name="Lipzen A."/>
            <person name="Nolan M."/>
            <person name="Ohm R.A."/>
            <person name="Tamas L."/>
            <person name="Grigoriev I.V."/>
            <person name="Spatafora J.W."/>
            <person name="Nagy L.G."/>
            <person name="Kovacs G.M."/>
        </authorList>
    </citation>
    <scope>NUCLEOTIDE SEQUENCE [LARGE SCALE GENOMIC DNA]</scope>
    <source>
        <strain evidence="2 3">DSE2036</strain>
    </source>
</reference>
<feature type="compositionally biased region" description="Pro residues" evidence="1">
    <location>
        <begin position="64"/>
        <end position="73"/>
    </location>
</feature>
<evidence type="ECO:0000256" key="1">
    <source>
        <dbReference type="SAM" id="MobiDB-lite"/>
    </source>
</evidence>
<dbReference type="Proteomes" id="UP000244855">
    <property type="component" value="Unassembled WGS sequence"/>
</dbReference>
<proteinExistence type="predicted"/>
<accession>A0A2V1DQ18</accession>
<protein>
    <submittedName>
        <fullName evidence="2">Uncharacterized protein</fullName>
    </submittedName>
</protein>
<sequence length="206" mass="23100">MVNGNHQSLSTESVSTYTKKKPPPINLKYFKPSKQVSTYTQTPKSNVIQSKHKHKPKKSSFHSRPPPSPIGTPLAFPFPPKHMSTRLHSSFCPPPVTTHPPPRPAIAAFASSDISQSPIQQPHLTRPPRVRACARAFAFASLWFGRWVGRQNRTEPSILPISKKLSSNGYFPTRDIVDHCFGSGARSHPRMRMRMRARARGLDYGI</sequence>
<feature type="region of interest" description="Disordered" evidence="1">
    <location>
        <begin position="1"/>
        <end position="73"/>
    </location>
</feature>
<keyword evidence="3" id="KW-1185">Reference proteome</keyword>
<gene>
    <name evidence="2" type="ORF">DM02DRAFT_409802</name>
</gene>
<organism evidence="2 3">
    <name type="scientific">Periconia macrospinosa</name>
    <dbReference type="NCBI Taxonomy" id="97972"/>
    <lineage>
        <taxon>Eukaryota</taxon>
        <taxon>Fungi</taxon>
        <taxon>Dikarya</taxon>
        <taxon>Ascomycota</taxon>
        <taxon>Pezizomycotina</taxon>
        <taxon>Dothideomycetes</taxon>
        <taxon>Pleosporomycetidae</taxon>
        <taxon>Pleosporales</taxon>
        <taxon>Massarineae</taxon>
        <taxon>Periconiaceae</taxon>
        <taxon>Periconia</taxon>
    </lineage>
</organism>
<dbReference type="AlphaFoldDB" id="A0A2V1DQ18"/>
<dbReference type="EMBL" id="KZ805379">
    <property type="protein sequence ID" value="PVI00076.1"/>
    <property type="molecule type" value="Genomic_DNA"/>
</dbReference>
<evidence type="ECO:0000313" key="2">
    <source>
        <dbReference type="EMBL" id="PVI00076.1"/>
    </source>
</evidence>
<feature type="compositionally biased region" description="Basic residues" evidence="1">
    <location>
        <begin position="50"/>
        <end position="61"/>
    </location>
</feature>
<evidence type="ECO:0000313" key="3">
    <source>
        <dbReference type="Proteomes" id="UP000244855"/>
    </source>
</evidence>
<feature type="compositionally biased region" description="Polar residues" evidence="1">
    <location>
        <begin position="1"/>
        <end position="17"/>
    </location>
</feature>